<comment type="caution">
    <text evidence="3">The sequence shown here is derived from an EMBL/GenBank/DDBJ whole genome shotgun (WGS) entry which is preliminary data.</text>
</comment>
<evidence type="ECO:0000256" key="1">
    <source>
        <dbReference type="SAM" id="MobiDB-lite"/>
    </source>
</evidence>
<dbReference type="EMBL" id="BAAAJE010000002">
    <property type="protein sequence ID" value="GAA1129077.1"/>
    <property type="molecule type" value="Genomic_DNA"/>
</dbReference>
<feature type="transmembrane region" description="Helical" evidence="2">
    <location>
        <begin position="214"/>
        <end position="234"/>
    </location>
</feature>
<feature type="transmembrane region" description="Helical" evidence="2">
    <location>
        <begin position="179"/>
        <end position="207"/>
    </location>
</feature>
<keyword evidence="2" id="KW-1133">Transmembrane helix</keyword>
<feature type="transmembrane region" description="Helical" evidence="2">
    <location>
        <begin position="83"/>
        <end position="110"/>
    </location>
</feature>
<feature type="transmembrane region" description="Helical" evidence="2">
    <location>
        <begin position="290"/>
        <end position="309"/>
    </location>
</feature>
<accession>A0ABN1U992</accession>
<dbReference type="Proteomes" id="UP001499979">
    <property type="component" value="Unassembled WGS sequence"/>
</dbReference>
<evidence type="ECO:0000313" key="3">
    <source>
        <dbReference type="EMBL" id="GAA1129077.1"/>
    </source>
</evidence>
<dbReference type="RefSeq" id="WP_343905526.1">
    <property type="nucleotide sequence ID" value="NZ_BAAAJE010000002.1"/>
</dbReference>
<keyword evidence="2" id="KW-0472">Membrane</keyword>
<feature type="transmembrane region" description="Helical" evidence="2">
    <location>
        <begin position="265"/>
        <end position="284"/>
    </location>
</feature>
<evidence type="ECO:0000256" key="2">
    <source>
        <dbReference type="SAM" id="Phobius"/>
    </source>
</evidence>
<reference evidence="3 4" key="1">
    <citation type="journal article" date="2019" name="Int. J. Syst. Evol. Microbiol.">
        <title>The Global Catalogue of Microorganisms (GCM) 10K type strain sequencing project: providing services to taxonomists for standard genome sequencing and annotation.</title>
        <authorList>
            <consortium name="The Broad Institute Genomics Platform"/>
            <consortium name="The Broad Institute Genome Sequencing Center for Infectious Disease"/>
            <person name="Wu L."/>
            <person name="Ma J."/>
        </authorList>
    </citation>
    <scope>NUCLEOTIDE SEQUENCE [LARGE SCALE GENOMIC DNA]</scope>
    <source>
        <strain evidence="3 4">JCM 11813</strain>
    </source>
</reference>
<feature type="compositionally biased region" description="Basic and acidic residues" evidence="1">
    <location>
        <begin position="552"/>
        <end position="567"/>
    </location>
</feature>
<feature type="transmembrane region" description="Helical" evidence="2">
    <location>
        <begin position="240"/>
        <end position="258"/>
    </location>
</feature>
<feature type="region of interest" description="Disordered" evidence="1">
    <location>
        <begin position="530"/>
        <end position="567"/>
    </location>
</feature>
<protein>
    <submittedName>
        <fullName evidence="3">MFS transporter</fullName>
    </submittedName>
</protein>
<organism evidence="3 4">
    <name type="scientific">Nocardioides aquiterrae</name>
    <dbReference type="NCBI Taxonomy" id="203799"/>
    <lineage>
        <taxon>Bacteria</taxon>
        <taxon>Bacillati</taxon>
        <taxon>Actinomycetota</taxon>
        <taxon>Actinomycetes</taxon>
        <taxon>Propionibacteriales</taxon>
        <taxon>Nocardioidaceae</taxon>
        <taxon>Nocardioides</taxon>
    </lineage>
</organism>
<feature type="transmembrane region" description="Helical" evidence="2">
    <location>
        <begin position="138"/>
        <end position="159"/>
    </location>
</feature>
<feature type="transmembrane region" description="Helical" evidence="2">
    <location>
        <begin position="321"/>
        <end position="340"/>
    </location>
</feature>
<evidence type="ECO:0000313" key="4">
    <source>
        <dbReference type="Proteomes" id="UP001499979"/>
    </source>
</evidence>
<gene>
    <name evidence="3" type="ORF">GCM10009606_06050</name>
</gene>
<sequence>MTLVERPPLVVPDRIRSVPPVLAALLVAAVLHLLWWQFLATSGGDIAAQDAWAEFARTHPGSAYNLGWYGGMHPVSYSVVSPYIMAAIGVRTSMIVAGTLSAGLLAWLAVGRREGPGRWQVALYGAVALAGNALSGRVTFALGTLFGLLALCVVFAWPWERPARSARSARSARWGRGVLAVLASALATASSPVAGAFLGLVAVALWVRRRRAAACALGIPPILVVAVSAALFPFSGRQPMAWYSTILPVVMGVAVVILTPRHWRLVQAGGVLYVLAVVGAWLIPSPVGTNVSRLGLLFGGVVLVAAVALGPWRTSLVGRRYGARAAAVLLGMALITSTIWQTAYAVRDVVSSAPPASFTSDIDPLIHELQMRDADLGRVEVVPTKSHREAAALAPHVPLARGWNRQADAERNPVFYRDRELSADAYKRWLRRWAVRFVVLSTAAAPDPAAADEAELVAGGLPYLDRVWSDDQWALYEVRHPTPLVSPPAKVVAYDAAELTITTPVAGRIVIRIADSPWLSLVDANGDPLPDVDPTEGAEALGSGGPACLTHLDSEKSDDATRGPRDDWLVLHAPAPGTYRIAAPYKLPRGTSCPPMP</sequence>
<keyword evidence="4" id="KW-1185">Reference proteome</keyword>
<feature type="transmembrane region" description="Helical" evidence="2">
    <location>
        <begin position="21"/>
        <end position="38"/>
    </location>
</feature>
<keyword evidence="2" id="KW-0812">Transmembrane</keyword>
<name>A0ABN1U992_9ACTN</name>
<proteinExistence type="predicted"/>